<dbReference type="InterPro" id="IPR002937">
    <property type="entry name" value="Amino_oxidase"/>
</dbReference>
<reference evidence="3 5" key="2">
    <citation type="journal article" date="2018" name="Plant J.">
        <title>The Physcomitrella patens chromosome-scale assembly reveals moss genome structure and evolution.</title>
        <authorList>
            <person name="Lang D."/>
            <person name="Ullrich K.K."/>
            <person name="Murat F."/>
            <person name="Fuchs J."/>
            <person name="Jenkins J."/>
            <person name="Haas F.B."/>
            <person name="Piednoel M."/>
            <person name="Gundlach H."/>
            <person name="Van Bel M."/>
            <person name="Meyberg R."/>
            <person name="Vives C."/>
            <person name="Morata J."/>
            <person name="Symeonidi A."/>
            <person name="Hiss M."/>
            <person name="Muchero W."/>
            <person name="Kamisugi Y."/>
            <person name="Saleh O."/>
            <person name="Blanc G."/>
            <person name="Decker E.L."/>
            <person name="van Gessel N."/>
            <person name="Grimwood J."/>
            <person name="Hayes R.D."/>
            <person name="Graham S.W."/>
            <person name="Gunter L.E."/>
            <person name="McDaniel S.F."/>
            <person name="Hoernstein S.N.W."/>
            <person name="Larsson A."/>
            <person name="Li F.W."/>
            <person name="Perroud P.F."/>
            <person name="Phillips J."/>
            <person name="Ranjan P."/>
            <person name="Rokshar D.S."/>
            <person name="Rothfels C.J."/>
            <person name="Schneider L."/>
            <person name="Shu S."/>
            <person name="Stevenson D.W."/>
            <person name="Thummler F."/>
            <person name="Tillich M."/>
            <person name="Villarreal Aguilar J.C."/>
            <person name="Widiez T."/>
            <person name="Wong G.K."/>
            <person name="Wymore A."/>
            <person name="Zhang Y."/>
            <person name="Zimmer A.D."/>
            <person name="Quatrano R.S."/>
            <person name="Mayer K.F.X."/>
            <person name="Goodstein D."/>
            <person name="Casacuberta J.M."/>
            <person name="Vandepoele K."/>
            <person name="Reski R."/>
            <person name="Cuming A.C."/>
            <person name="Tuskan G.A."/>
            <person name="Maumus F."/>
            <person name="Salse J."/>
            <person name="Schmutz J."/>
            <person name="Rensing S.A."/>
        </authorList>
    </citation>
    <scope>NUCLEOTIDE SEQUENCE [LARGE SCALE GENOMIC DNA]</scope>
    <source>
        <strain evidence="4 5">cv. Gransden 2004</strain>
    </source>
</reference>
<dbReference type="PaxDb" id="3218-PP1S79_275V6.1"/>
<sequence length="324" mass="37353">MICTVEHIAEKRWRVPQPPDSAQHAALSLEHPVLCMQEIIPALVIFKPPNTPVEIVLDYYDNDYEIAEPPRVTSLKNTQPLPTITNFGESFQFVHESRRFKSIVHHLAKAYLASDNETITDPRLKLNKVVCEVEYTKKGVKVTTENGEVYTSDYVIVSVSLGVLQSKLIDFVPDFPFWKLKAIYTSNIANLDNEFPGKNILMVTVADEETRRIEQQEDSETLHEIIVVLRNMFGSKVPEAESIYLPRWLADPFFKDTFSNWSIRVESNIFKQLQTHNLRYFTFRISARGYNTLKGKFMRTASATHFVIVWMNCTGKAATRYQLR</sequence>
<dbReference type="InParanoid" id="A0A2K1JGV6"/>
<keyword evidence="5" id="KW-1185">Reference proteome</keyword>
<dbReference type="Gene3D" id="3.90.660.10">
    <property type="match status" value="2"/>
</dbReference>
<gene>
    <name evidence="3" type="ORF">PHYPA_018152</name>
</gene>
<dbReference type="GO" id="GO:0016491">
    <property type="term" value="F:oxidoreductase activity"/>
    <property type="evidence" value="ECO:0000318"/>
    <property type="project" value="GO_Central"/>
</dbReference>
<dbReference type="InterPro" id="IPR036188">
    <property type="entry name" value="FAD/NAD-bd_sf"/>
</dbReference>
<dbReference type="STRING" id="3218.A0A2K1JGV6"/>
<dbReference type="Proteomes" id="UP000006727">
    <property type="component" value="Chromosome 14"/>
</dbReference>
<protein>
    <recommendedName>
        <fullName evidence="2">Amine oxidase domain-containing protein</fullName>
    </recommendedName>
</protein>
<dbReference type="Pfam" id="PF01593">
    <property type="entry name" value="Amino_oxidase"/>
    <property type="match status" value="2"/>
</dbReference>
<proteinExistence type="inferred from homology"/>
<feature type="domain" description="Amine oxidase" evidence="2">
    <location>
        <begin position="104"/>
        <end position="184"/>
    </location>
</feature>
<dbReference type="EnsemblPlants" id="Pp3c14_7330V3.1">
    <property type="protein sequence ID" value="Pp3c14_7330V3.1"/>
    <property type="gene ID" value="Pp3c14_7330"/>
</dbReference>
<dbReference type="EMBL" id="ABEU02000014">
    <property type="protein sequence ID" value="PNR40749.1"/>
    <property type="molecule type" value="Genomic_DNA"/>
</dbReference>
<dbReference type="GO" id="GO:0006598">
    <property type="term" value="P:polyamine catabolic process"/>
    <property type="evidence" value="ECO:0000318"/>
    <property type="project" value="GO_Central"/>
</dbReference>
<evidence type="ECO:0000313" key="5">
    <source>
        <dbReference type="Proteomes" id="UP000006727"/>
    </source>
</evidence>
<dbReference type="InterPro" id="IPR050281">
    <property type="entry name" value="Flavin_monoamine_oxidase"/>
</dbReference>
<name>A0A2K1JGV6_PHYPA</name>
<organism evidence="3">
    <name type="scientific">Physcomitrium patens</name>
    <name type="common">Spreading-leaved earth moss</name>
    <name type="synonym">Physcomitrella patens</name>
    <dbReference type="NCBI Taxonomy" id="3218"/>
    <lineage>
        <taxon>Eukaryota</taxon>
        <taxon>Viridiplantae</taxon>
        <taxon>Streptophyta</taxon>
        <taxon>Embryophyta</taxon>
        <taxon>Bryophyta</taxon>
        <taxon>Bryophytina</taxon>
        <taxon>Bryopsida</taxon>
        <taxon>Funariidae</taxon>
        <taxon>Funariales</taxon>
        <taxon>Funariaceae</taxon>
        <taxon>Physcomitrium</taxon>
    </lineage>
</organism>
<accession>A0A2K1JGV6</accession>
<evidence type="ECO:0000256" key="1">
    <source>
        <dbReference type="ARBA" id="ARBA00005995"/>
    </source>
</evidence>
<dbReference type="SUPFAM" id="SSF54373">
    <property type="entry name" value="FAD-linked reductases, C-terminal domain"/>
    <property type="match status" value="1"/>
</dbReference>
<reference evidence="3 5" key="1">
    <citation type="journal article" date="2008" name="Science">
        <title>The Physcomitrella genome reveals evolutionary insights into the conquest of land by plants.</title>
        <authorList>
            <person name="Rensing S."/>
            <person name="Lang D."/>
            <person name="Zimmer A."/>
            <person name="Terry A."/>
            <person name="Salamov A."/>
            <person name="Shapiro H."/>
            <person name="Nishiyama T."/>
            <person name="Perroud P.-F."/>
            <person name="Lindquist E."/>
            <person name="Kamisugi Y."/>
            <person name="Tanahashi T."/>
            <person name="Sakakibara K."/>
            <person name="Fujita T."/>
            <person name="Oishi K."/>
            <person name="Shin-I T."/>
            <person name="Kuroki Y."/>
            <person name="Toyoda A."/>
            <person name="Suzuki Y."/>
            <person name="Hashimoto A."/>
            <person name="Yamaguchi K."/>
            <person name="Sugano A."/>
            <person name="Kohara Y."/>
            <person name="Fujiyama A."/>
            <person name="Anterola A."/>
            <person name="Aoki S."/>
            <person name="Ashton N."/>
            <person name="Barbazuk W.B."/>
            <person name="Barker E."/>
            <person name="Bennetzen J."/>
            <person name="Bezanilla M."/>
            <person name="Blankenship R."/>
            <person name="Cho S.H."/>
            <person name="Dutcher S."/>
            <person name="Estelle M."/>
            <person name="Fawcett J.A."/>
            <person name="Gundlach H."/>
            <person name="Hanada K."/>
            <person name="Heyl A."/>
            <person name="Hicks K.A."/>
            <person name="Hugh J."/>
            <person name="Lohr M."/>
            <person name="Mayer K."/>
            <person name="Melkozernov A."/>
            <person name="Murata T."/>
            <person name="Nelson D."/>
            <person name="Pils B."/>
            <person name="Prigge M."/>
            <person name="Reiss B."/>
            <person name="Renner T."/>
            <person name="Rombauts S."/>
            <person name="Rushton P."/>
            <person name="Sanderfoot A."/>
            <person name="Schween G."/>
            <person name="Shiu S.-H."/>
            <person name="Stueber K."/>
            <person name="Theodoulou F.L."/>
            <person name="Tu H."/>
            <person name="Van de Peer Y."/>
            <person name="Verrier P.J."/>
            <person name="Waters E."/>
            <person name="Wood A."/>
            <person name="Yang L."/>
            <person name="Cove D."/>
            <person name="Cuming A."/>
            <person name="Hasebe M."/>
            <person name="Lucas S."/>
            <person name="Mishler D.B."/>
            <person name="Reski R."/>
            <person name="Grigoriev I."/>
            <person name="Quatrano R.S."/>
            <person name="Boore J.L."/>
        </authorList>
    </citation>
    <scope>NUCLEOTIDE SEQUENCE [LARGE SCALE GENOMIC DNA]</scope>
    <source>
        <strain evidence="4 5">cv. Gransden 2004</strain>
    </source>
</reference>
<evidence type="ECO:0000313" key="4">
    <source>
        <dbReference type="EnsemblPlants" id="Pp3c14_7330V3.1"/>
    </source>
</evidence>
<evidence type="ECO:0000259" key="2">
    <source>
        <dbReference type="Pfam" id="PF01593"/>
    </source>
</evidence>
<dbReference type="Gene3D" id="3.50.50.60">
    <property type="entry name" value="FAD/NAD(P)-binding domain"/>
    <property type="match status" value="1"/>
</dbReference>
<evidence type="ECO:0000313" key="3">
    <source>
        <dbReference type="EMBL" id="PNR40749.1"/>
    </source>
</evidence>
<dbReference type="AlphaFoldDB" id="A0A2K1JGV6"/>
<dbReference type="Gramene" id="Pp3c14_7330V3.1">
    <property type="protein sequence ID" value="Pp3c14_7330V3.1"/>
    <property type="gene ID" value="Pp3c14_7330"/>
</dbReference>
<comment type="similarity">
    <text evidence="1">Belongs to the flavin monoamine oxidase family.</text>
</comment>
<dbReference type="PANTHER" id="PTHR10742">
    <property type="entry name" value="FLAVIN MONOAMINE OXIDASE"/>
    <property type="match status" value="1"/>
</dbReference>
<dbReference type="PANTHER" id="PTHR10742:SF313">
    <property type="entry name" value="AMINE OXIDASE"/>
    <property type="match status" value="1"/>
</dbReference>
<feature type="domain" description="Amine oxidase" evidence="2">
    <location>
        <begin position="195"/>
        <end position="276"/>
    </location>
</feature>
<dbReference type="SUPFAM" id="SSF51905">
    <property type="entry name" value="FAD/NAD(P)-binding domain"/>
    <property type="match status" value="1"/>
</dbReference>
<reference evidence="4" key="3">
    <citation type="submission" date="2020-12" db="UniProtKB">
        <authorList>
            <consortium name="EnsemblPlants"/>
        </authorList>
    </citation>
    <scope>IDENTIFICATION</scope>
</reference>